<comment type="subcellular location">
    <subcellularLocation>
        <location evidence="1">Cell membrane</location>
        <topology evidence="1">Multi-pass membrane protein</topology>
    </subcellularLocation>
</comment>
<accession>F3YV47</accession>
<feature type="transmembrane region" description="Helical" evidence="7">
    <location>
        <begin position="15"/>
        <end position="34"/>
    </location>
</feature>
<feature type="transmembrane region" description="Helical" evidence="7">
    <location>
        <begin position="75"/>
        <end position="92"/>
    </location>
</feature>
<dbReference type="GO" id="GO:0005886">
    <property type="term" value="C:plasma membrane"/>
    <property type="evidence" value="ECO:0007669"/>
    <property type="project" value="UniProtKB-SubCell"/>
</dbReference>
<keyword evidence="10" id="KW-1185">Reference proteome</keyword>
<dbReference type="eggNOG" id="COG1285">
    <property type="taxonomic scope" value="Bacteria"/>
</dbReference>
<evidence type="ECO:0000313" key="10">
    <source>
        <dbReference type="Proteomes" id="UP000007844"/>
    </source>
</evidence>
<organism evidence="9 10">
    <name type="scientific">Desulfocurvibacter africanus subsp. africanus str. Walvis Bay</name>
    <dbReference type="NCBI Taxonomy" id="690850"/>
    <lineage>
        <taxon>Bacteria</taxon>
        <taxon>Pseudomonadati</taxon>
        <taxon>Thermodesulfobacteriota</taxon>
        <taxon>Desulfovibrionia</taxon>
        <taxon>Desulfovibrionales</taxon>
        <taxon>Desulfovibrionaceae</taxon>
        <taxon>Desulfocurvibacter</taxon>
    </lineage>
</organism>
<evidence type="ECO:0000256" key="2">
    <source>
        <dbReference type="ARBA" id="ARBA00009298"/>
    </source>
</evidence>
<evidence type="ECO:0000256" key="1">
    <source>
        <dbReference type="ARBA" id="ARBA00004651"/>
    </source>
</evidence>
<dbReference type="AlphaFoldDB" id="F3YV47"/>
<reference evidence="9 10" key="1">
    <citation type="journal article" date="2011" name="J. Bacteriol.">
        <title>Genome sequence of the mercury-methylating and pleomorphic Desulfovibrio africanus Strain Walvis Bay.</title>
        <authorList>
            <person name="Brown S.D."/>
            <person name="Wall J.D."/>
            <person name="Kucken A.M."/>
            <person name="Gilmour C.C."/>
            <person name="Podar M."/>
            <person name="Brandt C.C."/>
            <person name="Teshima H."/>
            <person name="Detter J.C."/>
            <person name="Han C.S."/>
            <person name="Land M.L."/>
            <person name="Lucas S."/>
            <person name="Han J."/>
            <person name="Pennacchio L."/>
            <person name="Nolan M."/>
            <person name="Pitluck S."/>
            <person name="Woyke T."/>
            <person name="Goodwin L."/>
            <person name="Palumbo A.V."/>
            <person name="Elias D.A."/>
        </authorList>
    </citation>
    <scope>NUCLEOTIDE SEQUENCE [LARGE SCALE GENOMIC DNA]</scope>
    <source>
        <strain evidence="9 10">Walvis Bay</strain>
    </source>
</reference>
<dbReference type="Pfam" id="PF02308">
    <property type="entry name" value="MgtC"/>
    <property type="match status" value="1"/>
</dbReference>
<name>F3YV47_DESAF</name>
<dbReference type="InterPro" id="IPR049177">
    <property type="entry name" value="MgtC_SapB_SrpB_YhiD_N"/>
</dbReference>
<dbReference type="STRING" id="690850.Desaf_0949"/>
<protein>
    <submittedName>
        <fullName evidence="9">MgtC/SapB transporter</fullName>
    </submittedName>
</protein>
<keyword evidence="4 7" id="KW-0812">Transmembrane</keyword>
<evidence type="ECO:0000256" key="5">
    <source>
        <dbReference type="ARBA" id="ARBA00022989"/>
    </source>
</evidence>
<evidence type="ECO:0000256" key="4">
    <source>
        <dbReference type="ARBA" id="ARBA00022692"/>
    </source>
</evidence>
<evidence type="ECO:0000313" key="9">
    <source>
        <dbReference type="EMBL" id="EGJ49297.1"/>
    </source>
</evidence>
<dbReference type="PANTHER" id="PTHR33778">
    <property type="entry name" value="PROTEIN MGTC"/>
    <property type="match status" value="1"/>
</dbReference>
<dbReference type="HOGENOM" id="CLU_079292_1_2_7"/>
<gene>
    <name evidence="9" type="ORF">Desaf_0949</name>
</gene>
<dbReference type="Proteomes" id="UP000007844">
    <property type="component" value="Chromosome"/>
</dbReference>
<evidence type="ECO:0000256" key="6">
    <source>
        <dbReference type="ARBA" id="ARBA00023136"/>
    </source>
</evidence>
<dbReference type="KEGG" id="daf:Desaf_0949"/>
<dbReference type="EMBL" id="CP003221">
    <property type="protein sequence ID" value="EGJ49297.1"/>
    <property type="molecule type" value="Genomic_DNA"/>
</dbReference>
<sequence length="165" mass="17384">MSAQTISDFIQSHAILGYLAKLAMSYLLAFPIAWERERDARSAGLRTFPLVAVASCGYMLTGISALAGADAQSRVFYGIITGIGFIGGGAILKHSGSVRGTATAAGIWATGAMGCAVAWGEYEIALALSFVASLTFWVVSRFKRKPLGREGDIEKVERQGPPPPG</sequence>
<comment type="similarity">
    <text evidence="2">Belongs to the MgtC/SapB family.</text>
</comment>
<feature type="transmembrane region" description="Helical" evidence="7">
    <location>
        <begin position="125"/>
        <end position="142"/>
    </location>
</feature>
<dbReference type="PRINTS" id="PR01837">
    <property type="entry name" value="MGTCSAPBPROT"/>
</dbReference>
<feature type="transmembrane region" description="Helical" evidence="7">
    <location>
        <begin position="46"/>
        <end position="69"/>
    </location>
</feature>
<dbReference type="InterPro" id="IPR003416">
    <property type="entry name" value="MgtC/SapB/SrpB/YhiD_fam"/>
</dbReference>
<dbReference type="PANTHER" id="PTHR33778:SF1">
    <property type="entry name" value="MAGNESIUM TRANSPORTER YHID-RELATED"/>
    <property type="match status" value="1"/>
</dbReference>
<evidence type="ECO:0000256" key="7">
    <source>
        <dbReference type="SAM" id="Phobius"/>
    </source>
</evidence>
<evidence type="ECO:0000256" key="3">
    <source>
        <dbReference type="ARBA" id="ARBA00022475"/>
    </source>
</evidence>
<keyword evidence="5 7" id="KW-1133">Transmembrane helix</keyword>
<proteinExistence type="inferred from homology"/>
<dbReference type="RefSeq" id="WP_014259114.1">
    <property type="nucleotide sequence ID" value="NC_016629.1"/>
</dbReference>
<feature type="domain" description="MgtC/SapB/SrpB/YhiD N-terminal" evidence="8">
    <location>
        <begin position="22"/>
        <end position="144"/>
    </location>
</feature>
<keyword evidence="6 7" id="KW-0472">Membrane</keyword>
<keyword evidence="3" id="KW-1003">Cell membrane</keyword>
<evidence type="ECO:0000259" key="8">
    <source>
        <dbReference type="Pfam" id="PF02308"/>
    </source>
</evidence>